<evidence type="ECO:0000256" key="2">
    <source>
        <dbReference type="ARBA" id="ARBA00005417"/>
    </source>
</evidence>
<name>A0A841B293_9PSEU</name>
<evidence type="ECO:0000313" key="10">
    <source>
        <dbReference type="EMBL" id="MBB5852732.1"/>
    </source>
</evidence>
<evidence type="ECO:0000256" key="1">
    <source>
        <dbReference type="ARBA" id="ARBA00004202"/>
    </source>
</evidence>
<keyword evidence="11" id="KW-1185">Reference proteome</keyword>
<dbReference type="Pfam" id="PF00005">
    <property type="entry name" value="ABC_tran"/>
    <property type="match status" value="2"/>
</dbReference>
<dbReference type="PANTHER" id="PTHR43297">
    <property type="entry name" value="OLIGOPEPTIDE TRANSPORT ATP-BINDING PROTEIN APPD"/>
    <property type="match status" value="1"/>
</dbReference>
<dbReference type="InterPro" id="IPR003439">
    <property type="entry name" value="ABC_transporter-like_ATP-bd"/>
</dbReference>
<dbReference type="InterPro" id="IPR017871">
    <property type="entry name" value="ABC_transporter-like_CS"/>
</dbReference>
<dbReference type="NCBIfam" id="NF008453">
    <property type="entry name" value="PRK11308.1"/>
    <property type="match status" value="2"/>
</dbReference>
<feature type="region of interest" description="Disordered" evidence="8">
    <location>
        <begin position="579"/>
        <end position="598"/>
    </location>
</feature>
<keyword evidence="3" id="KW-0813">Transport</keyword>
<dbReference type="InterPro" id="IPR027417">
    <property type="entry name" value="P-loop_NTPase"/>
</dbReference>
<dbReference type="Proteomes" id="UP000580861">
    <property type="component" value="Unassembled WGS sequence"/>
</dbReference>
<evidence type="ECO:0000256" key="3">
    <source>
        <dbReference type="ARBA" id="ARBA00022448"/>
    </source>
</evidence>
<dbReference type="PROSITE" id="PS00211">
    <property type="entry name" value="ABC_TRANSPORTER_1"/>
    <property type="match status" value="1"/>
</dbReference>
<keyword evidence="6 10" id="KW-0067">ATP-binding</keyword>
<dbReference type="SMART" id="SM00382">
    <property type="entry name" value="AAA"/>
    <property type="match status" value="2"/>
</dbReference>
<keyword evidence="4" id="KW-1003">Cell membrane</keyword>
<feature type="domain" description="ABC transporter" evidence="9">
    <location>
        <begin position="18"/>
        <end position="267"/>
    </location>
</feature>
<dbReference type="GO" id="GO:0005524">
    <property type="term" value="F:ATP binding"/>
    <property type="evidence" value="ECO:0007669"/>
    <property type="project" value="UniProtKB-KW"/>
</dbReference>
<gene>
    <name evidence="10" type="ORF">HDA45_002819</name>
</gene>
<evidence type="ECO:0000256" key="8">
    <source>
        <dbReference type="SAM" id="MobiDB-lite"/>
    </source>
</evidence>
<dbReference type="NCBIfam" id="NF007739">
    <property type="entry name" value="PRK10419.1"/>
    <property type="match status" value="2"/>
</dbReference>
<dbReference type="PROSITE" id="PS50893">
    <property type="entry name" value="ABC_TRANSPORTER_2"/>
    <property type="match status" value="2"/>
</dbReference>
<dbReference type="EMBL" id="JACHMX010000001">
    <property type="protein sequence ID" value="MBB5852732.1"/>
    <property type="molecule type" value="Genomic_DNA"/>
</dbReference>
<keyword evidence="7" id="KW-0472">Membrane</keyword>
<dbReference type="CDD" id="cd03257">
    <property type="entry name" value="ABC_NikE_OppD_transporters"/>
    <property type="match status" value="2"/>
</dbReference>
<evidence type="ECO:0000313" key="11">
    <source>
        <dbReference type="Proteomes" id="UP000580861"/>
    </source>
</evidence>
<evidence type="ECO:0000259" key="9">
    <source>
        <dbReference type="PROSITE" id="PS50893"/>
    </source>
</evidence>
<accession>A0A841B293</accession>
<proteinExistence type="inferred from homology"/>
<dbReference type="GO" id="GO:0016887">
    <property type="term" value="F:ATP hydrolysis activity"/>
    <property type="evidence" value="ECO:0007669"/>
    <property type="project" value="InterPro"/>
</dbReference>
<comment type="caution">
    <text evidence="10">The sequence shown here is derived from an EMBL/GenBank/DDBJ whole genome shotgun (WGS) entry which is preliminary data.</text>
</comment>
<sequence>MSTEAASSDLGGVSGSVLSISDLSVSFPTDDGVVDAVKGIGFDVKPGEIVAVVGESGSGKSVTSMSVLGLLPKTSRIAGELRLGDRNLADLKEKDLQKIRGNQVAMIFQEPMTALNPVYTVGWQLREALRSHQDISKEAADKRAIELLEMVGIPNPPLRFKQYPHQLSGGLRQRVVIAMAISCDPKVIIADEPTTALDVTVQAEILGLLRKLRDTLNTAIVLITHDMGVVADLADRVVVMYQGNIVEEAPVRDLFASPQVDYTRKLLAAVPVLGQRPEGRRLLDDEGISADSDEATKIAEEIRLADAELEAVIEADAPALEIKNLVLEYPGRRGQAKNRAVDDVSLSIAKGEIVGLVGESGSGKSTVGRCAIRLLTPTQGTVSIAGKDITGMSNKELRPLRRYFSIVFQDPASTLDPKMTIGESIAEPMVLHKFLSGKALNERVASLLDKVELGGHYRNRYPHELSGGQRQRVAIARALSLDPALLIADEPTSALDVSVQARVLDLFLDLQRSLQFACLFISHDLAVVDLLADRVAVMQHAASSSRSARVTRCSTRRARTTPAVCCRPPRWRTRCCRPSGVPPGKRASSPPSRTDALPEVREGPLHCARRGEGGLHVLGAGVRPVSRRLAEGVTRVIRRRTRVIEDGSPVIERRTHVIGRRSRYAAPDHARSVSDHVSSPPDHA</sequence>
<protein>
    <submittedName>
        <fullName evidence="10">Peptide/nickel transport system ATP-binding protein</fullName>
    </submittedName>
</protein>
<organism evidence="10 11">
    <name type="scientific">Amycolatopsis umgeniensis</name>
    <dbReference type="NCBI Taxonomy" id="336628"/>
    <lineage>
        <taxon>Bacteria</taxon>
        <taxon>Bacillati</taxon>
        <taxon>Actinomycetota</taxon>
        <taxon>Actinomycetes</taxon>
        <taxon>Pseudonocardiales</taxon>
        <taxon>Pseudonocardiaceae</taxon>
        <taxon>Amycolatopsis</taxon>
    </lineage>
</organism>
<evidence type="ECO:0000256" key="6">
    <source>
        <dbReference type="ARBA" id="ARBA00022840"/>
    </source>
</evidence>
<dbReference type="SUPFAM" id="SSF52540">
    <property type="entry name" value="P-loop containing nucleoside triphosphate hydrolases"/>
    <property type="match status" value="2"/>
</dbReference>
<comment type="subcellular location">
    <subcellularLocation>
        <location evidence="1">Cell membrane</location>
        <topology evidence="1">Peripheral membrane protein</topology>
    </subcellularLocation>
</comment>
<dbReference type="InterPro" id="IPR050388">
    <property type="entry name" value="ABC_Ni/Peptide_Import"/>
</dbReference>
<dbReference type="GO" id="GO:0005886">
    <property type="term" value="C:plasma membrane"/>
    <property type="evidence" value="ECO:0007669"/>
    <property type="project" value="UniProtKB-SubCell"/>
</dbReference>
<reference evidence="10 11" key="1">
    <citation type="submission" date="2020-08" db="EMBL/GenBank/DDBJ databases">
        <title>Sequencing the genomes of 1000 actinobacteria strains.</title>
        <authorList>
            <person name="Klenk H.-P."/>
        </authorList>
    </citation>
    <scope>NUCLEOTIDE SEQUENCE [LARGE SCALE GENOMIC DNA]</scope>
    <source>
        <strain evidence="10 11">DSM 45272</strain>
    </source>
</reference>
<dbReference type="PANTHER" id="PTHR43297:SF2">
    <property type="entry name" value="DIPEPTIDE TRANSPORT ATP-BINDING PROTEIN DPPD"/>
    <property type="match status" value="1"/>
</dbReference>
<comment type="similarity">
    <text evidence="2">Belongs to the ABC transporter superfamily.</text>
</comment>
<evidence type="ECO:0000256" key="4">
    <source>
        <dbReference type="ARBA" id="ARBA00022475"/>
    </source>
</evidence>
<evidence type="ECO:0000256" key="7">
    <source>
        <dbReference type="ARBA" id="ARBA00023136"/>
    </source>
</evidence>
<dbReference type="Gene3D" id="3.40.50.300">
    <property type="entry name" value="P-loop containing nucleotide triphosphate hydrolases"/>
    <property type="match status" value="2"/>
</dbReference>
<dbReference type="AlphaFoldDB" id="A0A841B293"/>
<feature type="region of interest" description="Disordered" evidence="8">
    <location>
        <begin position="661"/>
        <end position="684"/>
    </location>
</feature>
<keyword evidence="5" id="KW-0547">Nucleotide-binding</keyword>
<evidence type="ECO:0000256" key="5">
    <source>
        <dbReference type="ARBA" id="ARBA00022741"/>
    </source>
</evidence>
<feature type="domain" description="ABC transporter" evidence="9">
    <location>
        <begin position="320"/>
        <end position="565"/>
    </location>
</feature>
<dbReference type="InterPro" id="IPR003593">
    <property type="entry name" value="AAA+_ATPase"/>
</dbReference>
<dbReference type="FunFam" id="3.40.50.300:FF:000016">
    <property type="entry name" value="Oligopeptide ABC transporter ATP-binding component"/>
    <property type="match status" value="1"/>
</dbReference>